<evidence type="ECO:0000259" key="15">
    <source>
        <dbReference type="PROSITE" id="PS50026"/>
    </source>
</evidence>
<keyword evidence="4 14" id="KW-0732">Signal</keyword>
<dbReference type="GeneID" id="109476938"/>
<evidence type="ECO:0000256" key="4">
    <source>
        <dbReference type="ARBA" id="ARBA00022729"/>
    </source>
</evidence>
<evidence type="ECO:0000256" key="12">
    <source>
        <dbReference type="SAM" id="MobiDB-lite"/>
    </source>
</evidence>
<feature type="signal peptide" evidence="14">
    <location>
        <begin position="1"/>
        <end position="24"/>
    </location>
</feature>
<keyword evidence="7 13" id="KW-0472">Membrane</keyword>
<dbReference type="InterPro" id="IPR000742">
    <property type="entry name" value="EGF"/>
</dbReference>
<protein>
    <submittedName>
        <fullName evidence="18">Soluble scavenger receptor cysteine-rich domain-containing protein SSC5D-like</fullName>
    </submittedName>
</protein>
<dbReference type="FunFam" id="3.10.250.10:FF:000016">
    <property type="entry name" value="Scavenger receptor cysteine-rich protein type 12"/>
    <property type="match status" value="1"/>
</dbReference>
<dbReference type="OrthoDB" id="422749at2759"/>
<gene>
    <name evidence="18" type="primary">LOC109476938</name>
</gene>
<dbReference type="Gene3D" id="2.10.25.10">
    <property type="entry name" value="Laminin"/>
    <property type="match status" value="1"/>
</dbReference>
<dbReference type="Pfam" id="PF00008">
    <property type="entry name" value="EGF"/>
    <property type="match status" value="1"/>
</dbReference>
<dbReference type="Pfam" id="PF00530">
    <property type="entry name" value="SRCR"/>
    <property type="match status" value="1"/>
</dbReference>
<feature type="disulfide bond" evidence="11">
    <location>
        <begin position="153"/>
        <end position="163"/>
    </location>
</feature>
<keyword evidence="9" id="KW-0325">Glycoprotein</keyword>
<feature type="chain" id="PRO_5027818662" evidence="14">
    <location>
        <begin position="25"/>
        <end position="394"/>
    </location>
</feature>
<evidence type="ECO:0000313" key="17">
    <source>
        <dbReference type="Proteomes" id="UP000515135"/>
    </source>
</evidence>
<dbReference type="SMART" id="SM00181">
    <property type="entry name" value="EGF"/>
    <property type="match status" value="1"/>
</dbReference>
<sequence length="394" mass="42557">MRLAVYLVAAALSLQLAPIGLLTAATGESLANRARTVTSFILCAGANLCSPNPCRNQGVCREQPSGHNCNCTAGFFGTNCEDGLQLVGGSSPNEGRVEVFHEGTWESVCQAGWDLEDADVVCRQLGYGRAADISQSETFGQVSGDFGLGDVACTGSEATISDCSPSEWHRLDCDLEYAGVTCETNLAPSPAPDVSDFRREWLWLVVGFLLLGLAVAVIAFTVAQRLRKAKVKKAANRRRAMEMSRRPLPPVPPVPPRATTRNTRRENTGGGGEEREYDVPPDSATAGYDVSPTHTRPAYDVPPNYTSTPRTYDTRLPAPTAPPDPVFVGTYGMPVPAYSQAPSCYPPYRTEQPALPPRTFDTYGIHDMAPSDIVVSDTYCIDSITDRTSYFSRT</sequence>
<feature type="domain" description="EGF-like" evidence="15">
    <location>
        <begin position="45"/>
        <end position="81"/>
    </location>
</feature>
<feature type="disulfide bond" evidence="10">
    <location>
        <begin position="71"/>
        <end position="80"/>
    </location>
</feature>
<dbReference type="CDD" id="cd00054">
    <property type="entry name" value="EGF_CA"/>
    <property type="match status" value="1"/>
</dbReference>
<dbReference type="Gene3D" id="3.10.250.10">
    <property type="entry name" value="SRCR-like domain"/>
    <property type="match status" value="1"/>
</dbReference>
<keyword evidence="6 13" id="KW-1133">Transmembrane helix</keyword>
<dbReference type="PROSITE" id="PS50026">
    <property type="entry name" value="EGF_3"/>
    <property type="match status" value="1"/>
</dbReference>
<evidence type="ECO:0000256" key="1">
    <source>
        <dbReference type="ARBA" id="ARBA00004167"/>
    </source>
</evidence>
<comment type="subcellular location">
    <subcellularLocation>
        <location evidence="1">Membrane</location>
        <topology evidence="1">Single-pass membrane protein</topology>
    </subcellularLocation>
</comment>
<accession>A0A6P4ZHL0</accession>
<dbReference type="SUPFAM" id="SSF57196">
    <property type="entry name" value="EGF/Laminin"/>
    <property type="match status" value="1"/>
</dbReference>
<evidence type="ECO:0000256" key="10">
    <source>
        <dbReference type="PROSITE-ProRule" id="PRU00076"/>
    </source>
</evidence>
<keyword evidence="5" id="KW-0677">Repeat</keyword>
<feature type="compositionally biased region" description="Basic and acidic residues" evidence="12">
    <location>
        <begin position="263"/>
        <end position="278"/>
    </location>
</feature>
<evidence type="ECO:0000256" key="9">
    <source>
        <dbReference type="ARBA" id="ARBA00023180"/>
    </source>
</evidence>
<dbReference type="GO" id="GO:0016020">
    <property type="term" value="C:membrane"/>
    <property type="evidence" value="ECO:0007669"/>
    <property type="project" value="UniProtKB-SubCell"/>
</dbReference>
<proteinExistence type="predicted"/>
<evidence type="ECO:0000313" key="18">
    <source>
        <dbReference type="RefSeq" id="XP_019633514.1"/>
    </source>
</evidence>
<name>A0A6P4ZHL0_BRABE</name>
<comment type="caution">
    <text evidence="11">Lacks conserved residue(s) required for the propagation of feature annotation.</text>
</comment>
<feature type="transmembrane region" description="Helical" evidence="13">
    <location>
        <begin position="201"/>
        <end position="223"/>
    </location>
</feature>
<dbReference type="InterPro" id="IPR001190">
    <property type="entry name" value="SRCR"/>
</dbReference>
<keyword evidence="2 10" id="KW-0245">EGF-like domain</keyword>
<reference evidence="18" key="1">
    <citation type="submission" date="2025-08" db="UniProtKB">
        <authorList>
            <consortium name="RefSeq"/>
        </authorList>
    </citation>
    <scope>IDENTIFICATION</scope>
    <source>
        <tissue evidence="18">Gonad</tissue>
    </source>
</reference>
<feature type="region of interest" description="Disordered" evidence="12">
    <location>
        <begin position="236"/>
        <end position="305"/>
    </location>
</feature>
<feature type="disulfide bond" evidence="11">
    <location>
        <begin position="109"/>
        <end position="173"/>
    </location>
</feature>
<evidence type="ECO:0000256" key="8">
    <source>
        <dbReference type="ARBA" id="ARBA00023157"/>
    </source>
</evidence>
<dbReference type="FunFam" id="2.10.25.10:FF:000066">
    <property type="entry name" value="FAT atypical cadherin 4"/>
    <property type="match status" value="1"/>
</dbReference>
<feature type="domain" description="SRCR" evidence="16">
    <location>
        <begin position="84"/>
        <end position="183"/>
    </location>
</feature>
<evidence type="ECO:0000256" key="2">
    <source>
        <dbReference type="ARBA" id="ARBA00022536"/>
    </source>
</evidence>
<dbReference type="AlphaFoldDB" id="A0A6P4ZHL0"/>
<dbReference type="PRINTS" id="PR00258">
    <property type="entry name" value="SPERACTRCPTR"/>
</dbReference>
<dbReference type="PANTHER" id="PTHR48071">
    <property type="entry name" value="SRCR DOMAIN-CONTAINING PROTEIN"/>
    <property type="match status" value="1"/>
</dbReference>
<evidence type="ECO:0000256" key="13">
    <source>
        <dbReference type="SAM" id="Phobius"/>
    </source>
</evidence>
<evidence type="ECO:0000256" key="6">
    <source>
        <dbReference type="ARBA" id="ARBA00022989"/>
    </source>
</evidence>
<evidence type="ECO:0000256" key="14">
    <source>
        <dbReference type="SAM" id="SignalP"/>
    </source>
</evidence>
<evidence type="ECO:0000256" key="5">
    <source>
        <dbReference type="ARBA" id="ARBA00022737"/>
    </source>
</evidence>
<dbReference type="RefSeq" id="XP_019633514.1">
    <property type="nucleotide sequence ID" value="XM_019777955.1"/>
</dbReference>
<keyword evidence="3 13" id="KW-0812">Transmembrane</keyword>
<evidence type="ECO:0000256" key="3">
    <source>
        <dbReference type="ARBA" id="ARBA00022692"/>
    </source>
</evidence>
<dbReference type="KEGG" id="bbel:109476938"/>
<dbReference type="SUPFAM" id="SSF56487">
    <property type="entry name" value="SRCR-like"/>
    <property type="match status" value="1"/>
</dbReference>
<dbReference type="InterPro" id="IPR036772">
    <property type="entry name" value="SRCR-like_dom_sf"/>
</dbReference>
<organism evidence="17 18">
    <name type="scientific">Branchiostoma belcheri</name>
    <name type="common">Amphioxus</name>
    <dbReference type="NCBI Taxonomy" id="7741"/>
    <lineage>
        <taxon>Eukaryota</taxon>
        <taxon>Metazoa</taxon>
        <taxon>Chordata</taxon>
        <taxon>Cephalochordata</taxon>
        <taxon>Leptocardii</taxon>
        <taxon>Amphioxiformes</taxon>
        <taxon>Branchiostomatidae</taxon>
        <taxon>Branchiostoma</taxon>
    </lineage>
</organism>
<dbReference type="PROSITE" id="PS01186">
    <property type="entry name" value="EGF_2"/>
    <property type="match status" value="1"/>
</dbReference>
<keyword evidence="17" id="KW-1185">Reference proteome</keyword>
<feature type="compositionally biased region" description="Pro residues" evidence="12">
    <location>
        <begin position="247"/>
        <end position="256"/>
    </location>
</feature>
<keyword evidence="8 11" id="KW-1015">Disulfide bond</keyword>
<dbReference type="Proteomes" id="UP000515135">
    <property type="component" value="Unplaced"/>
</dbReference>
<dbReference type="PROSITE" id="PS00022">
    <property type="entry name" value="EGF_1"/>
    <property type="match status" value="1"/>
</dbReference>
<evidence type="ECO:0000259" key="16">
    <source>
        <dbReference type="PROSITE" id="PS50287"/>
    </source>
</evidence>
<dbReference type="PANTHER" id="PTHR48071:SF18">
    <property type="entry name" value="DELETED IN MALIGNANT BRAIN TUMORS 1 PROTEIN-RELATED"/>
    <property type="match status" value="1"/>
</dbReference>
<dbReference type="SMART" id="SM00202">
    <property type="entry name" value="SR"/>
    <property type="match status" value="1"/>
</dbReference>
<evidence type="ECO:0000256" key="7">
    <source>
        <dbReference type="ARBA" id="ARBA00023136"/>
    </source>
</evidence>
<dbReference type="PROSITE" id="PS50287">
    <property type="entry name" value="SRCR_2"/>
    <property type="match status" value="1"/>
</dbReference>
<evidence type="ECO:0000256" key="11">
    <source>
        <dbReference type="PROSITE-ProRule" id="PRU00196"/>
    </source>
</evidence>